<feature type="region of interest" description="Disordered" evidence="5">
    <location>
        <begin position="488"/>
        <end position="509"/>
    </location>
</feature>
<feature type="compositionally biased region" description="Polar residues" evidence="5">
    <location>
        <begin position="610"/>
        <end position="619"/>
    </location>
</feature>
<dbReference type="FunCoup" id="A0A165F104">
    <property type="interactions" value="620"/>
</dbReference>
<feature type="compositionally biased region" description="Acidic residues" evidence="5">
    <location>
        <begin position="95"/>
        <end position="110"/>
    </location>
</feature>
<dbReference type="GO" id="GO:0005730">
    <property type="term" value="C:nucleolus"/>
    <property type="evidence" value="ECO:0007669"/>
    <property type="project" value="UniProtKB-SubCell"/>
</dbReference>
<organism evidence="8 9">
    <name type="scientific">Calocera cornea HHB12733</name>
    <dbReference type="NCBI Taxonomy" id="1353952"/>
    <lineage>
        <taxon>Eukaryota</taxon>
        <taxon>Fungi</taxon>
        <taxon>Dikarya</taxon>
        <taxon>Basidiomycota</taxon>
        <taxon>Agaricomycotina</taxon>
        <taxon>Dacrymycetes</taxon>
        <taxon>Dacrymycetales</taxon>
        <taxon>Dacrymycetaceae</taxon>
        <taxon>Calocera</taxon>
    </lineage>
</organism>
<accession>A0A165F104</accession>
<feature type="region of interest" description="Disordered" evidence="5">
    <location>
        <begin position="1"/>
        <end position="25"/>
    </location>
</feature>
<sequence>MADTDPRFTRLKTDPRFRRLHKKESQVKVDPRFKSLFQEGSLEQASARPSVDKYGRRQKKTRARDQLRRYYRLDDDENETAPAVDLARGTVLMESSDEEEDDKSGIDEELAEEEIVLERRAGVSRKPSVRDVGEIDLDEAAFPELEAQAAAYSAVTEEPLQDLLSGEETSRLAVVNLDWDNVQASDLYKVFSSVASAPASGPSILTERKILNVRVYPSDFGKERLKQEETQGPPTEVFRSQQSGLVRDGEDVIEVDDGAEYDNDALRQYQLDRLRYYYAIVTCDSPATASLIYSELDGTELERTANVLDLRYVPDHMEFDEAPREEAVEDNGLTRALDFQTPALRHSKVKLTWDEDDPKRNRLMRRPLTRKEIDETDFKAYIASSESEEDNDDTGLRRDKLRSLLLGDVDELQTTAGWATDAKRRDDMEVTFLPGLSAVVEDQDSDLEESTLDRYQRKQKQKHTDRKAAKRGKPLESVALLEERDDFFEQEGPIPSQRSDNIDRPSDSVASKDELALILDTDAQGGTQHFDMHAILRAEKAKGKKRRRQGKKDFRPDTRDDAFVLDVADPRFISLHNDTAFALDPSHPKFRKTKGMSSLLEERSILRSIQQPQTESSVVARTAGGPKVQTRGKAEYETEDGGRHSKRRRRL</sequence>
<evidence type="ECO:0000256" key="4">
    <source>
        <dbReference type="ARBA" id="ARBA00023242"/>
    </source>
</evidence>
<reference evidence="8 9" key="1">
    <citation type="journal article" date="2016" name="Mol. Biol. Evol.">
        <title>Comparative Genomics of Early-Diverging Mushroom-Forming Fungi Provides Insights into the Origins of Lignocellulose Decay Capabilities.</title>
        <authorList>
            <person name="Nagy L.G."/>
            <person name="Riley R."/>
            <person name="Tritt A."/>
            <person name="Adam C."/>
            <person name="Daum C."/>
            <person name="Floudas D."/>
            <person name="Sun H."/>
            <person name="Yadav J.S."/>
            <person name="Pangilinan J."/>
            <person name="Larsson K.H."/>
            <person name="Matsuura K."/>
            <person name="Barry K."/>
            <person name="Labutti K."/>
            <person name="Kuo R."/>
            <person name="Ohm R.A."/>
            <person name="Bhattacharya S.S."/>
            <person name="Shirouzu T."/>
            <person name="Yoshinaga Y."/>
            <person name="Martin F.M."/>
            <person name="Grigoriev I.V."/>
            <person name="Hibbett D.S."/>
        </authorList>
    </citation>
    <scope>NUCLEOTIDE SEQUENCE [LARGE SCALE GENOMIC DNA]</scope>
    <source>
        <strain evidence="8 9">HHB12733</strain>
    </source>
</reference>
<dbReference type="InParanoid" id="A0A165F104"/>
<gene>
    <name evidence="8" type="ORF">CALCODRAFT_498029</name>
</gene>
<dbReference type="PANTHER" id="PTHR12202:SF0">
    <property type="entry name" value="ESF1 HOMOLOG"/>
    <property type="match status" value="1"/>
</dbReference>
<evidence type="ECO:0000256" key="3">
    <source>
        <dbReference type="ARBA" id="ARBA00023054"/>
    </source>
</evidence>
<feature type="region of interest" description="Disordered" evidence="5">
    <location>
        <begin position="608"/>
        <end position="651"/>
    </location>
</feature>
<dbReference type="AlphaFoldDB" id="A0A165F104"/>
<feature type="domain" description="ESF1 RRM" evidence="7">
    <location>
        <begin position="169"/>
        <end position="327"/>
    </location>
</feature>
<dbReference type="InterPro" id="IPR056750">
    <property type="entry name" value="RRM_ESF1"/>
</dbReference>
<dbReference type="Pfam" id="PF25121">
    <property type="entry name" value="RRM_ESF1"/>
    <property type="match status" value="1"/>
</dbReference>
<comment type="similarity">
    <text evidence="2">Belongs to the ESF1 family.</text>
</comment>
<dbReference type="InterPro" id="IPR012580">
    <property type="entry name" value="NUC153"/>
</dbReference>
<evidence type="ECO:0000259" key="7">
    <source>
        <dbReference type="Pfam" id="PF25121"/>
    </source>
</evidence>
<feature type="region of interest" description="Disordered" evidence="5">
    <location>
        <begin position="39"/>
        <end position="76"/>
    </location>
</feature>
<feature type="region of interest" description="Disordered" evidence="5">
    <location>
        <begin position="443"/>
        <end position="475"/>
    </location>
</feature>
<feature type="compositionally biased region" description="Basic and acidic residues" evidence="5">
    <location>
        <begin position="632"/>
        <end position="643"/>
    </location>
</feature>
<feature type="compositionally biased region" description="Basic and acidic residues" evidence="5">
    <location>
        <begin position="500"/>
        <end position="509"/>
    </location>
</feature>
<feature type="compositionally biased region" description="Basic residues" evidence="5">
    <location>
        <begin position="457"/>
        <end position="472"/>
    </location>
</feature>
<keyword evidence="4" id="KW-0539">Nucleus</keyword>
<name>A0A165F104_9BASI</name>
<evidence type="ECO:0000256" key="2">
    <source>
        <dbReference type="ARBA" id="ARBA00009087"/>
    </source>
</evidence>
<protein>
    <submittedName>
        <fullName evidence="8">Uncharacterized protein</fullName>
    </submittedName>
</protein>
<evidence type="ECO:0000313" key="9">
    <source>
        <dbReference type="Proteomes" id="UP000076842"/>
    </source>
</evidence>
<keyword evidence="3" id="KW-0175">Coiled coil</keyword>
<evidence type="ECO:0000256" key="5">
    <source>
        <dbReference type="SAM" id="MobiDB-lite"/>
    </source>
</evidence>
<dbReference type="Pfam" id="PF08159">
    <property type="entry name" value="NUC153"/>
    <property type="match status" value="1"/>
</dbReference>
<dbReference type="OrthoDB" id="431825at2759"/>
<feature type="domain" description="NUC153" evidence="6">
    <location>
        <begin position="569"/>
        <end position="596"/>
    </location>
</feature>
<proteinExistence type="inferred from homology"/>
<evidence type="ECO:0000256" key="1">
    <source>
        <dbReference type="ARBA" id="ARBA00004604"/>
    </source>
</evidence>
<dbReference type="PANTHER" id="PTHR12202">
    <property type="entry name" value="ESF1 HOMOLOG"/>
    <property type="match status" value="1"/>
</dbReference>
<dbReference type="InterPro" id="IPR039754">
    <property type="entry name" value="Esf1"/>
</dbReference>
<comment type="subcellular location">
    <subcellularLocation>
        <location evidence="1">Nucleus</location>
        <location evidence="1">Nucleolus</location>
    </subcellularLocation>
</comment>
<feature type="region of interest" description="Disordered" evidence="5">
    <location>
        <begin position="90"/>
        <end position="110"/>
    </location>
</feature>
<dbReference type="STRING" id="1353952.A0A165F104"/>
<evidence type="ECO:0000259" key="6">
    <source>
        <dbReference type="Pfam" id="PF08159"/>
    </source>
</evidence>
<dbReference type="GO" id="GO:0003723">
    <property type="term" value="F:RNA binding"/>
    <property type="evidence" value="ECO:0007669"/>
    <property type="project" value="TreeGrafter"/>
</dbReference>
<dbReference type="EMBL" id="KV423986">
    <property type="protein sequence ID" value="KZT55960.1"/>
    <property type="molecule type" value="Genomic_DNA"/>
</dbReference>
<keyword evidence="9" id="KW-1185">Reference proteome</keyword>
<evidence type="ECO:0000313" key="8">
    <source>
        <dbReference type="EMBL" id="KZT55960.1"/>
    </source>
</evidence>
<dbReference type="Proteomes" id="UP000076842">
    <property type="component" value="Unassembled WGS sequence"/>
</dbReference>
<dbReference type="GO" id="GO:0006364">
    <property type="term" value="P:rRNA processing"/>
    <property type="evidence" value="ECO:0007669"/>
    <property type="project" value="InterPro"/>
</dbReference>
<feature type="compositionally biased region" description="Basic and acidic residues" evidence="5">
    <location>
        <begin position="63"/>
        <end position="73"/>
    </location>
</feature>